<feature type="transmembrane region" description="Helical" evidence="1">
    <location>
        <begin position="183"/>
        <end position="206"/>
    </location>
</feature>
<keyword evidence="3" id="KW-1185">Reference proteome</keyword>
<dbReference type="RefSeq" id="WP_269311801.1">
    <property type="nucleotide sequence ID" value="NZ_CP114052.1"/>
</dbReference>
<feature type="transmembrane region" description="Helical" evidence="1">
    <location>
        <begin position="99"/>
        <end position="119"/>
    </location>
</feature>
<feature type="transmembrane region" description="Helical" evidence="1">
    <location>
        <begin position="126"/>
        <end position="147"/>
    </location>
</feature>
<dbReference type="Proteomes" id="UP001164187">
    <property type="component" value="Chromosome"/>
</dbReference>
<sequence>MKKIYLNKIMKTSRHTIFIWFILASVIFIFSFKSLYYFDIDNLKIPENTGYSRQTIKENYNYLIYYNLSFKNKPFKLPNLPSSKEAIIHFIDVRNIVQILIKLLFIFSMTSILGFIYIIKNKDWKYFLNISIQILILPLLLSIPFIINFEDSFVIFHKIFFRNDYWQFDSNKDPIIDLLPETFFFHTALSLLVILLILSSIFFFIYKKKNK</sequence>
<name>A0ABY7JSR8_9FIRM</name>
<evidence type="ECO:0000313" key="3">
    <source>
        <dbReference type="Proteomes" id="UP001164187"/>
    </source>
</evidence>
<protein>
    <submittedName>
        <fullName evidence="2">TIGR01906 family membrane protein</fullName>
    </submittedName>
</protein>
<accession>A0ABY7JSR8</accession>
<keyword evidence="1" id="KW-0812">Transmembrane</keyword>
<evidence type="ECO:0000313" key="2">
    <source>
        <dbReference type="EMBL" id="WAW15108.1"/>
    </source>
</evidence>
<keyword evidence="1" id="KW-0472">Membrane</keyword>
<proteinExistence type="predicted"/>
<reference evidence="2" key="1">
    <citation type="submission" date="2022-12" db="EMBL/GenBank/DDBJ databases">
        <title>Peptostreptococcus.</title>
        <authorList>
            <person name="Lee S.H."/>
        </authorList>
    </citation>
    <scope>NUCLEOTIDE SEQUENCE</scope>
    <source>
        <strain evidence="2">CBA3647</strain>
    </source>
</reference>
<keyword evidence="1" id="KW-1133">Transmembrane helix</keyword>
<dbReference type="EMBL" id="CP114052">
    <property type="protein sequence ID" value="WAW15108.1"/>
    <property type="molecule type" value="Genomic_DNA"/>
</dbReference>
<organism evidence="2 3">
    <name type="scientific">Peptostreptococcus equinus</name>
    <dbReference type="NCBI Taxonomy" id="3003601"/>
    <lineage>
        <taxon>Bacteria</taxon>
        <taxon>Bacillati</taxon>
        <taxon>Bacillota</taxon>
        <taxon>Clostridia</taxon>
        <taxon>Peptostreptococcales</taxon>
        <taxon>Peptostreptococcaceae</taxon>
        <taxon>Peptostreptococcus</taxon>
    </lineage>
</organism>
<feature type="transmembrane region" description="Helical" evidence="1">
    <location>
        <begin position="16"/>
        <end position="38"/>
    </location>
</feature>
<evidence type="ECO:0000256" key="1">
    <source>
        <dbReference type="SAM" id="Phobius"/>
    </source>
</evidence>
<dbReference type="InterPro" id="IPR010178">
    <property type="entry name" value="Lit"/>
</dbReference>
<gene>
    <name evidence="2" type="ORF">O0R46_01275</name>
</gene>
<dbReference type="Pfam" id="PF07314">
    <property type="entry name" value="Lit"/>
    <property type="match status" value="1"/>
</dbReference>
<dbReference type="NCBIfam" id="TIGR01906">
    <property type="entry name" value="integ_TIGR01906"/>
    <property type="match status" value="1"/>
</dbReference>